<keyword evidence="2" id="KW-1185">Reference proteome</keyword>
<accession>A0AAD8MKI7</accession>
<reference evidence="1" key="2">
    <citation type="submission" date="2023-05" db="EMBL/GenBank/DDBJ databases">
        <authorList>
            <person name="Schelkunov M.I."/>
        </authorList>
    </citation>
    <scope>NUCLEOTIDE SEQUENCE</scope>
    <source>
        <strain evidence="1">Hsosn_3</strain>
        <tissue evidence="1">Leaf</tissue>
    </source>
</reference>
<dbReference type="SUPFAM" id="SSF52047">
    <property type="entry name" value="RNI-like"/>
    <property type="match status" value="1"/>
</dbReference>
<dbReference type="EMBL" id="JAUIZM010000006">
    <property type="protein sequence ID" value="KAK1379530.1"/>
    <property type="molecule type" value="Genomic_DNA"/>
</dbReference>
<dbReference type="Proteomes" id="UP001237642">
    <property type="component" value="Unassembled WGS sequence"/>
</dbReference>
<name>A0AAD8MKI7_9APIA</name>
<dbReference type="Gene3D" id="3.80.10.10">
    <property type="entry name" value="Ribonuclease Inhibitor"/>
    <property type="match status" value="1"/>
</dbReference>
<dbReference type="AlphaFoldDB" id="A0AAD8MKI7"/>
<comment type="caution">
    <text evidence="1">The sequence shown here is derived from an EMBL/GenBank/DDBJ whole genome shotgun (WGS) entry which is preliminary data.</text>
</comment>
<dbReference type="InterPro" id="IPR032675">
    <property type="entry name" value="LRR_dom_sf"/>
</dbReference>
<organism evidence="1 2">
    <name type="scientific">Heracleum sosnowskyi</name>
    <dbReference type="NCBI Taxonomy" id="360622"/>
    <lineage>
        <taxon>Eukaryota</taxon>
        <taxon>Viridiplantae</taxon>
        <taxon>Streptophyta</taxon>
        <taxon>Embryophyta</taxon>
        <taxon>Tracheophyta</taxon>
        <taxon>Spermatophyta</taxon>
        <taxon>Magnoliopsida</taxon>
        <taxon>eudicotyledons</taxon>
        <taxon>Gunneridae</taxon>
        <taxon>Pentapetalae</taxon>
        <taxon>asterids</taxon>
        <taxon>campanulids</taxon>
        <taxon>Apiales</taxon>
        <taxon>Apiaceae</taxon>
        <taxon>Apioideae</taxon>
        <taxon>apioid superclade</taxon>
        <taxon>Tordylieae</taxon>
        <taxon>Tordyliinae</taxon>
        <taxon>Heracleum</taxon>
    </lineage>
</organism>
<proteinExistence type="predicted"/>
<sequence>MDLRWGSRKVMRHVREYKGEDRLSSMPDDLHLWLSPIGDADRVLSMQCLTCLPALRNLRLTLWDFRDTDSCLSLPELITLRLTVCKMPNIIWNLPALKTLMLQQVDFPGNLSEMLAALVSLQNLKLHLMSLKDCNIRCPQLINLKIETRYYDTIEGNIVVVAPKLTNFTSVGIFPITFGDSKLDNVYVKLRGWIDGTDFTKKTFREYYQRFLIMLPGLGSAKILNLQLETIEALSSISDFLVSCPSPFNNLKYVKLPHGFKEASLTSTVRSYLLDGSPTATIVATVPQNIVPHAATASMTARNVVIEETLAAPTKLVDSKDRQKTACIDTVDVGVQDELVLQNSEVHADRIIPVGAPVKGTCNDQVSSSRRSTDSGLWQGDEVNSDFVCLLDQIMNKYPETFEHLATKNKKFRTMKLNMLCTVVNDFTQILMTEVDAEMIVEYRDVFADLKKLGFNVSWLVNRLNYIEQLRFSQPLPTKFHLTDCHDDDGKSEVQDMRIHIDDVKSNLQDLQTLGYEKMQEIQKAHGTMDTNLVVGCIGYDLLSGP</sequence>
<evidence type="ECO:0000313" key="2">
    <source>
        <dbReference type="Proteomes" id="UP001237642"/>
    </source>
</evidence>
<gene>
    <name evidence="1" type="ORF">POM88_026274</name>
</gene>
<evidence type="ECO:0000313" key="1">
    <source>
        <dbReference type="EMBL" id="KAK1379530.1"/>
    </source>
</evidence>
<protein>
    <submittedName>
        <fullName evidence="1">Uncharacterized protein</fullName>
    </submittedName>
</protein>
<reference evidence="1" key="1">
    <citation type="submission" date="2023-02" db="EMBL/GenBank/DDBJ databases">
        <title>Genome of toxic invasive species Heracleum sosnowskyi carries increased number of genes despite the absence of recent whole-genome duplications.</title>
        <authorList>
            <person name="Schelkunov M."/>
            <person name="Shtratnikova V."/>
            <person name="Makarenko M."/>
            <person name="Klepikova A."/>
            <person name="Omelchenko D."/>
            <person name="Novikova G."/>
            <person name="Obukhova E."/>
            <person name="Bogdanov V."/>
            <person name="Penin A."/>
            <person name="Logacheva M."/>
        </authorList>
    </citation>
    <scope>NUCLEOTIDE SEQUENCE</scope>
    <source>
        <strain evidence="1">Hsosn_3</strain>
        <tissue evidence="1">Leaf</tissue>
    </source>
</reference>